<proteinExistence type="predicted"/>
<sequence>MFNPQSSFSVQSFPLKPVEHPSQDVSWSSSDPHSQHLSNFSWSAVAGPSTSPAAKGTSSTVPDGPLANLAACARSRTDEELQLIQQTAAGFAACFAADHAAVLRPDVDTPFIDAADVVNRLLPYHVFQQPDEDMKLLLNRKYSKGKEKAERGEIREEIKETRIALSCHKRLKKLQDRFYRAKIKAGTRPSPDSQAYILAQSILELERSETAAVSSDLRSARNELDAIQREKRATSTAAASHPTVTTFRPAYYPPATPSQYYRTYSYAYTQPYSTATQGAVTSTFYSTPSTTSQAPVASTSYTPSASPIPVQLPITSLAALHALGIVPIPAASLPPPDQPQPPAVLKGSTSNGTMLSLDINVSLLQSAQMSGLGVLLNSLMSRGVGPGHSSAASWEQPVEQTQQNGVSSVVASVTPTATQEAGDGTE</sequence>
<evidence type="ECO:0000256" key="2">
    <source>
        <dbReference type="SAM" id="MobiDB-lite"/>
    </source>
</evidence>
<protein>
    <recommendedName>
        <fullName evidence="3">GLTSCR protein conserved domain-containing protein</fullName>
    </recommendedName>
</protein>
<evidence type="ECO:0000313" key="5">
    <source>
        <dbReference type="Proteomes" id="UP000054538"/>
    </source>
</evidence>
<feature type="region of interest" description="Disordered" evidence="2">
    <location>
        <begin position="385"/>
        <end position="426"/>
    </location>
</feature>
<feature type="compositionally biased region" description="Polar residues" evidence="2">
    <location>
        <begin position="390"/>
        <end position="405"/>
    </location>
</feature>
<keyword evidence="5" id="KW-1185">Reference proteome</keyword>
<keyword evidence="1" id="KW-0175">Coiled coil</keyword>
<dbReference type="EMBL" id="KN824828">
    <property type="protein sequence ID" value="KIL00698.1"/>
    <property type="molecule type" value="Genomic_DNA"/>
</dbReference>
<dbReference type="Proteomes" id="UP000054538">
    <property type="component" value="Unassembled WGS sequence"/>
</dbReference>
<dbReference type="STRING" id="930991.A0A0D0DNW6"/>
<feature type="coiled-coil region" evidence="1">
    <location>
        <begin position="210"/>
        <end position="237"/>
    </location>
</feature>
<evidence type="ECO:0000259" key="3">
    <source>
        <dbReference type="Pfam" id="PF15249"/>
    </source>
</evidence>
<feature type="region of interest" description="Disordered" evidence="2">
    <location>
        <begin position="1"/>
        <end position="32"/>
    </location>
</feature>
<reference evidence="5" key="2">
    <citation type="submission" date="2015-01" db="EMBL/GenBank/DDBJ databases">
        <title>Evolutionary Origins and Diversification of the Mycorrhizal Mutualists.</title>
        <authorList>
            <consortium name="DOE Joint Genome Institute"/>
            <consortium name="Mycorrhizal Genomics Consortium"/>
            <person name="Kohler A."/>
            <person name="Kuo A."/>
            <person name="Nagy L.G."/>
            <person name="Floudas D."/>
            <person name="Copeland A."/>
            <person name="Barry K.W."/>
            <person name="Cichocki N."/>
            <person name="Veneault-Fourrey C."/>
            <person name="LaButti K."/>
            <person name="Lindquist E.A."/>
            <person name="Lipzen A."/>
            <person name="Lundell T."/>
            <person name="Morin E."/>
            <person name="Murat C."/>
            <person name="Riley R."/>
            <person name="Ohm R."/>
            <person name="Sun H."/>
            <person name="Tunlid A."/>
            <person name="Henrissat B."/>
            <person name="Grigoriev I.V."/>
            <person name="Hibbett D.S."/>
            <person name="Martin F."/>
        </authorList>
    </citation>
    <scope>NUCLEOTIDE SEQUENCE [LARGE SCALE GENOMIC DNA]</scope>
    <source>
        <strain evidence="5">Ve08.2h10</strain>
    </source>
</reference>
<evidence type="ECO:0000256" key="1">
    <source>
        <dbReference type="SAM" id="Coils"/>
    </source>
</evidence>
<feature type="domain" description="GLTSCR protein conserved" evidence="3">
    <location>
        <begin position="98"/>
        <end position="212"/>
    </location>
</feature>
<dbReference type="Pfam" id="PF15249">
    <property type="entry name" value="GLTSCR1"/>
    <property type="match status" value="1"/>
</dbReference>
<reference evidence="4 5" key="1">
    <citation type="submission" date="2014-04" db="EMBL/GenBank/DDBJ databases">
        <authorList>
            <consortium name="DOE Joint Genome Institute"/>
            <person name="Kuo A."/>
            <person name="Kohler A."/>
            <person name="Jargeat P."/>
            <person name="Nagy L.G."/>
            <person name="Floudas D."/>
            <person name="Copeland A."/>
            <person name="Barry K.W."/>
            <person name="Cichocki N."/>
            <person name="Veneault-Fourrey C."/>
            <person name="LaButti K."/>
            <person name="Lindquist E.A."/>
            <person name="Lipzen A."/>
            <person name="Lundell T."/>
            <person name="Morin E."/>
            <person name="Murat C."/>
            <person name="Sun H."/>
            <person name="Tunlid A."/>
            <person name="Henrissat B."/>
            <person name="Grigoriev I.V."/>
            <person name="Hibbett D.S."/>
            <person name="Martin F."/>
            <person name="Nordberg H.P."/>
            <person name="Cantor M.N."/>
            <person name="Hua S.X."/>
        </authorList>
    </citation>
    <scope>NUCLEOTIDE SEQUENCE [LARGE SCALE GENOMIC DNA]</scope>
    <source>
        <strain evidence="4 5">Ve08.2h10</strain>
    </source>
</reference>
<organism evidence="4 5">
    <name type="scientific">Paxillus rubicundulus Ve08.2h10</name>
    <dbReference type="NCBI Taxonomy" id="930991"/>
    <lineage>
        <taxon>Eukaryota</taxon>
        <taxon>Fungi</taxon>
        <taxon>Dikarya</taxon>
        <taxon>Basidiomycota</taxon>
        <taxon>Agaricomycotina</taxon>
        <taxon>Agaricomycetes</taxon>
        <taxon>Agaricomycetidae</taxon>
        <taxon>Boletales</taxon>
        <taxon>Paxilineae</taxon>
        <taxon>Paxillaceae</taxon>
        <taxon>Paxillus</taxon>
    </lineage>
</organism>
<dbReference type="InParanoid" id="A0A0D0DNW6"/>
<feature type="compositionally biased region" description="Low complexity" evidence="2">
    <location>
        <begin position="406"/>
        <end position="418"/>
    </location>
</feature>
<name>A0A0D0DNW6_9AGAM</name>
<evidence type="ECO:0000313" key="4">
    <source>
        <dbReference type="EMBL" id="KIL00698.1"/>
    </source>
</evidence>
<feature type="compositionally biased region" description="Polar residues" evidence="2">
    <location>
        <begin position="23"/>
        <end position="32"/>
    </location>
</feature>
<gene>
    <name evidence="4" type="ORF">PAXRUDRAFT_821383</name>
</gene>
<dbReference type="OrthoDB" id="2556847at2759"/>
<dbReference type="InterPro" id="IPR015671">
    <property type="entry name" value="GSCR1_dom"/>
</dbReference>
<dbReference type="HOGENOM" id="CLU_038167_0_0_1"/>
<feature type="compositionally biased region" description="Polar residues" evidence="2">
    <location>
        <begin position="1"/>
        <end position="12"/>
    </location>
</feature>
<accession>A0A0D0DNW6</accession>
<dbReference type="AlphaFoldDB" id="A0A0D0DNW6"/>